<feature type="domain" description="Acetyl-coenzyme A synthetase N-terminal" evidence="3">
    <location>
        <begin position="42"/>
        <end position="99"/>
    </location>
</feature>
<comment type="similarity">
    <text evidence="1">Belongs to the ATP-dependent AMP-binding enzyme family.</text>
</comment>
<dbReference type="EMBL" id="JAFNEN010000902">
    <property type="protein sequence ID" value="KAG8176262.1"/>
    <property type="molecule type" value="Genomic_DNA"/>
</dbReference>
<dbReference type="PANTHER" id="PTHR42921:SF1">
    <property type="entry name" value="ACETOACETYL-COA SYNTHETASE"/>
    <property type="match status" value="1"/>
</dbReference>
<reference evidence="4 5" key="1">
    <citation type="journal article" date="2022" name="Nat. Ecol. Evol.">
        <title>A masculinizing supergene underlies an exaggerated male reproductive morph in a spider.</title>
        <authorList>
            <person name="Hendrickx F."/>
            <person name="De Corte Z."/>
            <person name="Sonet G."/>
            <person name="Van Belleghem S.M."/>
            <person name="Kostlbacher S."/>
            <person name="Vangestel C."/>
        </authorList>
    </citation>
    <scope>NUCLEOTIDE SEQUENCE [LARGE SCALE GENOMIC DNA]</scope>
    <source>
        <strain evidence="4">W744_W776</strain>
    </source>
</reference>
<dbReference type="AlphaFoldDB" id="A0AAV6TVZ1"/>
<dbReference type="SUPFAM" id="SSF56801">
    <property type="entry name" value="Acetyl-CoA synthetase-like"/>
    <property type="match status" value="2"/>
</dbReference>
<feature type="domain" description="AMP-dependent synthetase/ligase" evidence="2">
    <location>
        <begin position="106"/>
        <end position="298"/>
    </location>
</feature>
<dbReference type="Gene3D" id="3.40.50.12780">
    <property type="entry name" value="N-terminal domain of ligase-like"/>
    <property type="match status" value="2"/>
</dbReference>
<dbReference type="Gene3D" id="3.30.300.30">
    <property type="match status" value="1"/>
</dbReference>
<proteinExistence type="inferred from homology"/>
<dbReference type="InterPro" id="IPR020845">
    <property type="entry name" value="AMP-binding_CS"/>
</dbReference>
<organism evidence="4 5">
    <name type="scientific">Oedothorax gibbosus</name>
    <dbReference type="NCBI Taxonomy" id="931172"/>
    <lineage>
        <taxon>Eukaryota</taxon>
        <taxon>Metazoa</taxon>
        <taxon>Ecdysozoa</taxon>
        <taxon>Arthropoda</taxon>
        <taxon>Chelicerata</taxon>
        <taxon>Arachnida</taxon>
        <taxon>Araneae</taxon>
        <taxon>Araneomorphae</taxon>
        <taxon>Entelegynae</taxon>
        <taxon>Araneoidea</taxon>
        <taxon>Linyphiidae</taxon>
        <taxon>Erigoninae</taxon>
        <taxon>Oedothorax</taxon>
    </lineage>
</organism>
<dbReference type="InterPro" id="IPR042099">
    <property type="entry name" value="ANL_N_sf"/>
</dbReference>
<dbReference type="PANTHER" id="PTHR42921">
    <property type="entry name" value="ACETOACETYL-COA SYNTHETASE"/>
    <property type="match status" value="1"/>
</dbReference>
<evidence type="ECO:0000313" key="5">
    <source>
        <dbReference type="Proteomes" id="UP000827092"/>
    </source>
</evidence>
<evidence type="ECO:0000313" key="4">
    <source>
        <dbReference type="EMBL" id="KAG8176262.1"/>
    </source>
</evidence>
<comment type="caution">
    <text evidence="4">The sequence shown here is derived from an EMBL/GenBank/DDBJ whole genome shotgun (WGS) entry which is preliminary data.</text>
</comment>
<gene>
    <name evidence="4" type="ORF">JTE90_016426</name>
</gene>
<dbReference type="Proteomes" id="UP000827092">
    <property type="component" value="Unassembled WGS sequence"/>
</dbReference>
<evidence type="ECO:0008006" key="6">
    <source>
        <dbReference type="Google" id="ProtNLM"/>
    </source>
</evidence>
<evidence type="ECO:0000259" key="2">
    <source>
        <dbReference type="Pfam" id="PF00501"/>
    </source>
</evidence>
<dbReference type="GO" id="GO:0030729">
    <property type="term" value="F:acetoacetate-CoA ligase activity"/>
    <property type="evidence" value="ECO:0007669"/>
    <property type="project" value="TreeGrafter"/>
</dbReference>
<dbReference type="InterPro" id="IPR032387">
    <property type="entry name" value="ACAS_N"/>
</dbReference>
<keyword evidence="5" id="KW-1185">Reference proteome</keyword>
<evidence type="ECO:0000259" key="3">
    <source>
        <dbReference type="Pfam" id="PF16177"/>
    </source>
</evidence>
<dbReference type="InterPro" id="IPR045851">
    <property type="entry name" value="AMP-bd_C_sf"/>
</dbReference>
<name>A0AAV6TVZ1_9ARAC</name>
<accession>A0AAV6TVZ1</accession>
<dbReference type="PROSITE" id="PS00455">
    <property type="entry name" value="AMP_BINDING"/>
    <property type="match status" value="1"/>
</dbReference>
<protein>
    <recommendedName>
        <fullName evidence="6">Acetoacetyl-CoA synthetase</fullName>
    </recommendedName>
</protein>
<dbReference type="Pfam" id="PF00501">
    <property type="entry name" value="AMP-binding"/>
    <property type="match status" value="2"/>
</dbReference>
<dbReference type="Pfam" id="PF16177">
    <property type="entry name" value="ACAS_N"/>
    <property type="match status" value="1"/>
</dbReference>
<dbReference type="InterPro" id="IPR000873">
    <property type="entry name" value="AMP-dep_synth/lig_dom"/>
</dbReference>
<evidence type="ECO:0000256" key="1">
    <source>
        <dbReference type="ARBA" id="ARBA00006432"/>
    </source>
</evidence>
<feature type="domain" description="AMP-dependent synthetase/ligase" evidence="2">
    <location>
        <begin position="308"/>
        <end position="513"/>
    </location>
</feature>
<sequence>MWSQQHSTKAELLRKPNESDGKLLKKFKKVIEDKYHVTLDDYWEFHKWSIQHTAEFWAEIWDFYGIVCSKKYHQILDQNVPMSQFPKWFDGAMLNYAENLLKYRDEHIAMIFTGEDERNQKPEKVTYAQMFTESEKYAAAFRKLGLRKNDVVVCYMSNRKEAIFAMQAVVSIGAIWTGALPLLGTKAVLNRFQQVNPVFLLTVDRFVHQGTEFEMLSKVKEIAEGLPSLVKVIIVPSTEESRSKNVSDIDKSCHLDEFLKEGQLENGFVPPMEFEQLPFSHPVFISYTSGTTGLPKPLIHGCGLHVRTTGLPKPLIHGCGALLSLSRTLSLQIDTSRDSVFFSVSPVGWLTWNMFATLSFIGCTLVQYEGSPFFLSPTYFWDLVDEFKITHGFLPSSALDEFQKRGYVPIDKHSLSSMRVLISAGSIVKPQNFEFAYEKVKKDVHFAASYGCTEIMGLCLITDVSLPVYKGEIQVPALGSDVRVVDEKGNEIHGEVGELVLAKPEPNLALGLWGDIDGSTYHEKYFGKYEGMFSMGDYGRRNPETGGYVVCCRSDETLKQRGCRFGSSEIYNIVEKFHEVRDCVCVSQYNKSMDERAVLFLKLRKGCIFSQELVMKVREAIENELTVRHVPDIILETQDIPYNMNGKKVEIVVKKIINKMSCNLETIANPESLNNYYNVPELQDFC</sequence>